<dbReference type="GO" id="GO:0000976">
    <property type="term" value="F:transcription cis-regulatory region binding"/>
    <property type="evidence" value="ECO:0007669"/>
    <property type="project" value="TreeGrafter"/>
</dbReference>
<keyword evidence="2 4" id="KW-0238">DNA-binding</keyword>
<dbReference type="InterPro" id="IPR036271">
    <property type="entry name" value="Tet_transcr_reg_TetR-rel_C_sf"/>
</dbReference>
<evidence type="ECO:0000313" key="6">
    <source>
        <dbReference type="EMBL" id="MBR0683673.1"/>
    </source>
</evidence>
<reference evidence="6" key="1">
    <citation type="submission" date="2020-01" db="EMBL/GenBank/DDBJ databases">
        <authorList>
            <person name="Rat A."/>
        </authorList>
    </citation>
    <scope>NUCLEOTIDE SEQUENCE</scope>
    <source>
        <strain evidence="6">LMG 31228</strain>
    </source>
</reference>
<sequence length="209" mass="23005">MTRFGERRGYHHGNLREALVEAAVALIGEHGPAGFTVAEAARLAGVSPGAPYRHFRDAEALLAEVALRGFERFTEALTRAWNDGRPDPSTAYEALGRAYLDFARREPAYYAAMFETRIAPEAHPGLLVAGDRAFGVLREATERLISRLPEGKRPPALMVALHVWSMSHGIASLFCRPDRSRRKLPMAPEELLEAGLLIYMQSLGLVGGR</sequence>
<keyword evidence="3" id="KW-0804">Transcription</keyword>
<evidence type="ECO:0000256" key="2">
    <source>
        <dbReference type="ARBA" id="ARBA00023125"/>
    </source>
</evidence>
<accession>A0A9X9XIY7</accession>
<evidence type="ECO:0000256" key="1">
    <source>
        <dbReference type="ARBA" id="ARBA00023015"/>
    </source>
</evidence>
<evidence type="ECO:0000313" key="7">
    <source>
        <dbReference type="Proteomes" id="UP001138709"/>
    </source>
</evidence>
<dbReference type="EMBL" id="JAAEDL010000038">
    <property type="protein sequence ID" value="MBR0683673.1"/>
    <property type="molecule type" value="Genomic_DNA"/>
</dbReference>
<dbReference type="InterPro" id="IPR001647">
    <property type="entry name" value="HTH_TetR"/>
</dbReference>
<keyword evidence="1" id="KW-0805">Transcription regulation</keyword>
<dbReference type="AlphaFoldDB" id="A0A9X9XIY7"/>
<dbReference type="PRINTS" id="PR00455">
    <property type="entry name" value="HTHTETR"/>
</dbReference>
<keyword evidence="7" id="KW-1185">Reference proteome</keyword>
<feature type="DNA-binding region" description="H-T-H motif" evidence="4">
    <location>
        <begin position="36"/>
        <end position="55"/>
    </location>
</feature>
<dbReference type="InterPro" id="IPR050109">
    <property type="entry name" value="HTH-type_TetR-like_transc_reg"/>
</dbReference>
<dbReference type="Pfam" id="PF00440">
    <property type="entry name" value="TetR_N"/>
    <property type="match status" value="1"/>
</dbReference>
<dbReference type="Proteomes" id="UP001138709">
    <property type="component" value="Unassembled WGS sequence"/>
</dbReference>
<feature type="domain" description="HTH tetR-type" evidence="5">
    <location>
        <begin position="13"/>
        <end position="73"/>
    </location>
</feature>
<evidence type="ECO:0000256" key="3">
    <source>
        <dbReference type="ARBA" id="ARBA00023163"/>
    </source>
</evidence>
<organism evidence="6 7">
    <name type="scientific">Neoroseomonas eburnea</name>
    <dbReference type="NCBI Taxonomy" id="1346889"/>
    <lineage>
        <taxon>Bacteria</taxon>
        <taxon>Pseudomonadati</taxon>
        <taxon>Pseudomonadota</taxon>
        <taxon>Alphaproteobacteria</taxon>
        <taxon>Acetobacterales</taxon>
        <taxon>Acetobacteraceae</taxon>
        <taxon>Neoroseomonas</taxon>
    </lineage>
</organism>
<evidence type="ECO:0000259" key="5">
    <source>
        <dbReference type="PROSITE" id="PS50977"/>
    </source>
</evidence>
<dbReference type="SUPFAM" id="SSF48498">
    <property type="entry name" value="Tetracyclin repressor-like, C-terminal domain"/>
    <property type="match status" value="1"/>
</dbReference>
<comment type="caution">
    <text evidence="6">The sequence shown here is derived from an EMBL/GenBank/DDBJ whole genome shotgun (WGS) entry which is preliminary data.</text>
</comment>
<reference evidence="6" key="2">
    <citation type="journal article" date="2021" name="Syst. Appl. Microbiol.">
        <title>Roseomonas hellenica sp. nov., isolated from roots of wild-growing Alkanna tinctoria.</title>
        <authorList>
            <person name="Rat A."/>
            <person name="Naranjo H.D."/>
            <person name="Lebbe L."/>
            <person name="Cnockaert M."/>
            <person name="Krigas N."/>
            <person name="Grigoriadou K."/>
            <person name="Maloupa E."/>
            <person name="Willems A."/>
        </authorList>
    </citation>
    <scope>NUCLEOTIDE SEQUENCE</scope>
    <source>
        <strain evidence="6">LMG 31228</strain>
    </source>
</reference>
<gene>
    <name evidence="6" type="ORF">GXW74_24550</name>
</gene>
<dbReference type="Gene3D" id="1.10.357.10">
    <property type="entry name" value="Tetracycline Repressor, domain 2"/>
    <property type="match status" value="1"/>
</dbReference>
<dbReference type="InterPro" id="IPR025996">
    <property type="entry name" value="MT1864/Rv1816-like_C"/>
</dbReference>
<dbReference type="RefSeq" id="WP_211849238.1">
    <property type="nucleotide sequence ID" value="NZ_JAAEDL010000038.1"/>
</dbReference>
<dbReference type="Pfam" id="PF13305">
    <property type="entry name" value="TetR_C_33"/>
    <property type="match status" value="1"/>
</dbReference>
<protein>
    <submittedName>
        <fullName evidence="6">TetR/AcrR family transcriptional regulator</fullName>
    </submittedName>
</protein>
<dbReference type="InterPro" id="IPR009057">
    <property type="entry name" value="Homeodomain-like_sf"/>
</dbReference>
<proteinExistence type="predicted"/>
<dbReference type="GO" id="GO:0003700">
    <property type="term" value="F:DNA-binding transcription factor activity"/>
    <property type="evidence" value="ECO:0007669"/>
    <property type="project" value="TreeGrafter"/>
</dbReference>
<name>A0A9X9XIY7_9PROT</name>
<dbReference type="PROSITE" id="PS50977">
    <property type="entry name" value="HTH_TETR_2"/>
    <property type="match status" value="1"/>
</dbReference>
<dbReference type="PANTHER" id="PTHR30055:SF220">
    <property type="entry name" value="TETR-FAMILY REGULATORY PROTEIN"/>
    <property type="match status" value="1"/>
</dbReference>
<evidence type="ECO:0000256" key="4">
    <source>
        <dbReference type="PROSITE-ProRule" id="PRU00335"/>
    </source>
</evidence>
<dbReference type="SUPFAM" id="SSF46689">
    <property type="entry name" value="Homeodomain-like"/>
    <property type="match status" value="1"/>
</dbReference>
<dbReference type="PANTHER" id="PTHR30055">
    <property type="entry name" value="HTH-TYPE TRANSCRIPTIONAL REGULATOR RUTR"/>
    <property type="match status" value="1"/>
</dbReference>